<dbReference type="GO" id="GO:0003677">
    <property type="term" value="F:DNA binding"/>
    <property type="evidence" value="ECO:0007669"/>
    <property type="project" value="UniProtKB-KW"/>
</dbReference>
<organism evidence="2 3">
    <name type="scientific">Microvirga lupini</name>
    <dbReference type="NCBI Taxonomy" id="420324"/>
    <lineage>
        <taxon>Bacteria</taxon>
        <taxon>Pseudomonadati</taxon>
        <taxon>Pseudomonadota</taxon>
        <taxon>Alphaproteobacteria</taxon>
        <taxon>Hyphomicrobiales</taxon>
        <taxon>Methylobacteriaceae</taxon>
        <taxon>Microvirga</taxon>
    </lineage>
</organism>
<reference evidence="2 3" key="1">
    <citation type="submission" date="2020-08" db="EMBL/GenBank/DDBJ databases">
        <title>The Agave Microbiome: Exploring the role of microbial communities in plant adaptations to desert environments.</title>
        <authorList>
            <person name="Partida-Martinez L.P."/>
        </authorList>
    </citation>
    <scope>NUCLEOTIDE SEQUENCE [LARGE SCALE GENOMIC DNA]</scope>
    <source>
        <strain evidence="2 3">AT3.9</strain>
    </source>
</reference>
<proteinExistence type="predicted"/>
<comment type="caution">
    <text evidence="2">The sequence shown here is derived from an EMBL/GenBank/DDBJ whole genome shotgun (WGS) entry which is preliminary data.</text>
</comment>
<dbReference type="GO" id="GO:0006355">
    <property type="term" value="P:regulation of DNA-templated transcription"/>
    <property type="evidence" value="ECO:0007669"/>
    <property type="project" value="InterPro"/>
</dbReference>
<feature type="domain" description="HTH luxR-type" evidence="1">
    <location>
        <begin position="127"/>
        <end position="184"/>
    </location>
</feature>
<evidence type="ECO:0000259" key="1">
    <source>
        <dbReference type="SMART" id="SM00421"/>
    </source>
</evidence>
<dbReference type="SMART" id="SM00421">
    <property type="entry name" value="HTH_LUXR"/>
    <property type="match status" value="1"/>
</dbReference>
<dbReference type="RefSeq" id="WP_183451187.1">
    <property type="nucleotide sequence ID" value="NZ_JACHWB010000003.1"/>
</dbReference>
<evidence type="ECO:0000313" key="2">
    <source>
        <dbReference type="EMBL" id="MBB3019814.1"/>
    </source>
</evidence>
<dbReference type="InterPro" id="IPR000792">
    <property type="entry name" value="Tscrpt_reg_LuxR_C"/>
</dbReference>
<sequence>MLLGTPLLEALNRMCYGGIVLDAAGEVLTINQAAIRLLQEKLPNNHQHDYPNWREALKVLLRSQTSVRLTLQEQAWVVVRRDMAGQKPLVLHAVPLGSHVEPGPSTIIILIDLDDTPRPTGEALQKIFGLTPTEAKLALNIACGQSLDEIAKDYNISIATARKHLASIFAKTRTNRQADLMALLARVSILP</sequence>
<name>A0A7W4VMB5_9HYPH</name>
<dbReference type="Proteomes" id="UP000532010">
    <property type="component" value="Unassembled WGS sequence"/>
</dbReference>
<accession>A0A7W4VMB5</accession>
<dbReference type="InterPro" id="IPR016032">
    <property type="entry name" value="Sig_transdc_resp-reg_C-effctor"/>
</dbReference>
<keyword evidence="3" id="KW-1185">Reference proteome</keyword>
<evidence type="ECO:0000313" key="3">
    <source>
        <dbReference type="Proteomes" id="UP000532010"/>
    </source>
</evidence>
<keyword evidence="2" id="KW-0238">DNA-binding</keyword>
<dbReference type="AlphaFoldDB" id="A0A7W4VMB5"/>
<dbReference type="SUPFAM" id="SSF46894">
    <property type="entry name" value="C-terminal effector domain of the bipartite response regulators"/>
    <property type="match status" value="1"/>
</dbReference>
<gene>
    <name evidence="2" type="ORF">FHR70_002879</name>
</gene>
<protein>
    <submittedName>
        <fullName evidence="2">DNA-binding CsgD family transcriptional regulator</fullName>
    </submittedName>
</protein>
<dbReference type="Gene3D" id="1.10.10.10">
    <property type="entry name" value="Winged helix-like DNA-binding domain superfamily/Winged helix DNA-binding domain"/>
    <property type="match status" value="1"/>
</dbReference>
<dbReference type="InterPro" id="IPR036388">
    <property type="entry name" value="WH-like_DNA-bd_sf"/>
</dbReference>
<dbReference type="EMBL" id="JACHWB010000003">
    <property type="protein sequence ID" value="MBB3019814.1"/>
    <property type="molecule type" value="Genomic_DNA"/>
</dbReference>